<evidence type="ECO:0000256" key="1">
    <source>
        <dbReference type="SAM" id="SignalP"/>
    </source>
</evidence>
<gene>
    <name evidence="2" type="ORF">ENO59_03015</name>
</gene>
<comment type="caution">
    <text evidence="2">The sequence shown here is derived from an EMBL/GenBank/DDBJ whole genome shotgun (WGS) entry which is preliminary data.</text>
</comment>
<dbReference type="Gene3D" id="3.10.450.50">
    <property type="match status" value="1"/>
</dbReference>
<dbReference type="EMBL" id="DSGB01000003">
    <property type="protein sequence ID" value="HER95476.1"/>
    <property type="molecule type" value="Genomic_DNA"/>
</dbReference>
<feature type="signal peptide" evidence="1">
    <location>
        <begin position="1"/>
        <end position="20"/>
    </location>
</feature>
<evidence type="ECO:0000313" key="2">
    <source>
        <dbReference type="EMBL" id="HER95476.1"/>
    </source>
</evidence>
<protein>
    <submittedName>
        <fullName evidence="2">DUF4783 domain-containing protein</fullName>
    </submittedName>
</protein>
<keyword evidence="1" id="KW-0732">Signal</keyword>
<dbReference type="InterPro" id="IPR031977">
    <property type="entry name" value="DUF4783"/>
</dbReference>
<sequence>MQVGALVLLLSLRLTGSARAQEADSLAQVLTLALTQGDAARLLEQAAPQVELALLGSGRVYSRMQARYVLMDFFRVYPPVRFEVGEDRWMDPHRFVVGEYWYAQATAPLRIYMRLYREEAGWALQELRVTAGRPKR</sequence>
<reference evidence="2" key="1">
    <citation type="journal article" date="2020" name="mSystems">
        <title>Genome- and Community-Level Interaction Insights into Carbon Utilization and Element Cycling Functions of Hydrothermarchaeota in Hydrothermal Sediment.</title>
        <authorList>
            <person name="Zhou Z."/>
            <person name="Liu Y."/>
            <person name="Xu W."/>
            <person name="Pan J."/>
            <person name="Luo Z.H."/>
            <person name="Li M."/>
        </authorList>
    </citation>
    <scope>NUCLEOTIDE SEQUENCE [LARGE SCALE GENOMIC DNA]</scope>
    <source>
        <strain evidence="2">SpSt-143</strain>
    </source>
</reference>
<organism evidence="2">
    <name type="scientific">Rhodothermus marinus</name>
    <name type="common">Rhodothermus obamensis</name>
    <dbReference type="NCBI Taxonomy" id="29549"/>
    <lineage>
        <taxon>Bacteria</taxon>
        <taxon>Pseudomonadati</taxon>
        <taxon>Rhodothermota</taxon>
        <taxon>Rhodothermia</taxon>
        <taxon>Rhodothermales</taxon>
        <taxon>Rhodothermaceae</taxon>
        <taxon>Rhodothermus</taxon>
    </lineage>
</organism>
<dbReference type="AlphaFoldDB" id="A0A7V2AZF8"/>
<name>A0A7V2AZF8_RHOMR</name>
<proteinExistence type="predicted"/>
<dbReference type="Pfam" id="PF16022">
    <property type="entry name" value="DUF4783"/>
    <property type="match status" value="1"/>
</dbReference>
<feature type="chain" id="PRO_5030550559" evidence="1">
    <location>
        <begin position="21"/>
        <end position="136"/>
    </location>
</feature>
<accession>A0A7V2AZF8</accession>